<comment type="similarity">
    <text evidence="8">Belongs to the binding-protein-dependent transport system permease family. LivHM subfamily.</text>
</comment>
<dbReference type="RefSeq" id="WP_160823863.1">
    <property type="nucleotide sequence ID" value="NZ_JBHSXS010000002.1"/>
</dbReference>
<evidence type="ECO:0000256" key="7">
    <source>
        <dbReference type="ARBA" id="ARBA00023136"/>
    </source>
</evidence>
<reference evidence="11" key="1">
    <citation type="journal article" date="2019" name="Int. J. Syst. Evol. Microbiol.">
        <title>The Global Catalogue of Microorganisms (GCM) 10K type strain sequencing project: providing services to taxonomists for standard genome sequencing and annotation.</title>
        <authorList>
            <consortium name="The Broad Institute Genomics Platform"/>
            <consortium name="The Broad Institute Genome Sequencing Center for Infectious Disease"/>
            <person name="Wu L."/>
            <person name="Ma J."/>
        </authorList>
    </citation>
    <scope>NUCLEOTIDE SEQUENCE [LARGE SCALE GENOMIC DNA]</scope>
    <source>
        <strain evidence="11">JCM 3369</strain>
    </source>
</reference>
<keyword evidence="5" id="KW-0029">Amino-acid transport</keyword>
<protein>
    <submittedName>
        <fullName evidence="10">Branched-chain amino acid ABC transporter permease</fullName>
    </submittedName>
</protein>
<dbReference type="Proteomes" id="UP001596380">
    <property type="component" value="Unassembled WGS sequence"/>
</dbReference>
<feature type="transmembrane region" description="Helical" evidence="9">
    <location>
        <begin position="6"/>
        <end position="26"/>
    </location>
</feature>
<evidence type="ECO:0000313" key="10">
    <source>
        <dbReference type="EMBL" id="MFC6879178.1"/>
    </source>
</evidence>
<evidence type="ECO:0000256" key="3">
    <source>
        <dbReference type="ARBA" id="ARBA00022475"/>
    </source>
</evidence>
<evidence type="ECO:0000313" key="11">
    <source>
        <dbReference type="Proteomes" id="UP001596380"/>
    </source>
</evidence>
<keyword evidence="2" id="KW-0813">Transport</keyword>
<dbReference type="EMBL" id="JBHSXS010000002">
    <property type="protein sequence ID" value="MFC6879178.1"/>
    <property type="molecule type" value="Genomic_DNA"/>
</dbReference>
<sequence>MTDLQIWVSVLEMGCFYGLIALGYLLVLQGAGFFNFALGPYATVAGMTTAWLVAEHEVPLWPAAFLGLAAVVALSVLTELVVVRRVQSRSSGSELPALVAIAAVLFMIEQSAGLAFGHQPLAGQSLLRTAPLEFGGVVVQPYAVLLIGVTVLVFAATALWIRYGRSGRLLRAVGDGEATARLLGLPVARVRLLAFAVSGVVAGVAGLLFAPKAGLQFDSGLGWTLNGFLALVVGGTRTVWGPLAGGLLLGAVQMFVPYYLGSEFVSYVVLGVALVFFAFRPEGIFVWRVRT</sequence>
<keyword evidence="6 9" id="KW-1133">Transmembrane helix</keyword>
<feature type="transmembrane region" description="Helical" evidence="9">
    <location>
        <begin position="95"/>
        <end position="117"/>
    </location>
</feature>
<organism evidence="10 11">
    <name type="scientific">Actinomadura yumaensis</name>
    <dbReference type="NCBI Taxonomy" id="111807"/>
    <lineage>
        <taxon>Bacteria</taxon>
        <taxon>Bacillati</taxon>
        <taxon>Actinomycetota</taxon>
        <taxon>Actinomycetes</taxon>
        <taxon>Streptosporangiales</taxon>
        <taxon>Thermomonosporaceae</taxon>
        <taxon>Actinomadura</taxon>
    </lineage>
</organism>
<feature type="transmembrane region" description="Helical" evidence="9">
    <location>
        <begin position="33"/>
        <end position="54"/>
    </location>
</feature>
<evidence type="ECO:0000256" key="2">
    <source>
        <dbReference type="ARBA" id="ARBA00022448"/>
    </source>
</evidence>
<feature type="transmembrane region" description="Helical" evidence="9">
    <location>
        <begin position="60"/>
        <end position="83"/>
    </location>
</feature>
<evidence type="ECO:0000256" key="5">
    <source>
        <dbReference type="ARBA" id="ARBA00022970"/>
    </source>
</evidence>
<evidence type="ECO:0000256" key="4">
    <source>
        <dbReference type="ARBA" id="ARBA00022692"/>
    </source>
</evidence>
<evidence type="ECO:0000256" key="9">
    <source>
        <dbReference type="SAM" id="Phobius"/>
    </source>
</evidence>
<dbReference type="CDD" id="cd06582">
    <property type="entry name" value="TM_PBP1_LivH_like"/>
    <property type="match status" value="1"/>
</dbReference>
<dbReference type="PANTHER" id="PTHR11795">
    <property type="entry name" value="BRANCHED-CHAIN AMINO ACID TRANSPORT SYSTEM PERMEASE PROTEIN LIVH"/>
    <property type="match status" value="1"/>
</dbReference>
<evidence type="ECO:0000256" key="6">
    <source>
        <dbReference type="ARBA" id="ARBA00022989"/>
    </source>
</evidence>
<feature type="transmembrane region" description="Helical" evidence="9">
    <location>
        <begin position="190"/>
        <end position="209"/>
    </location>
</feature>
<dbReference type="InterPro" id="IPR052157">
    <property type="entry name" value="BCAA_transport_permease"/>
</dbReference>
<keyword evidence="7 9" id="KW-0472">Membrane</keyword>
<feature type="transmembrane region" description="Helical" evidence="9">
    <location>
        <begin position="266"/>
        <end position="287"/>
    </location>
</feature>
<gene>
    <name evidence="10" type="ORF">ACFQKB_05290</name>
</gene>
<keyword evidence="11" id="KW-1185">Reference proteome</keyword>
<feature type="transmembrane region" description="Helical" evidence="9">
    <location>
        <begin position="240"/>
        <end position="260"/>
    </location>
</feature>
<dbReference type="InterPro" id="IPR001851">
    <property type="entry name" value="ABC_transp_permease"/>
</dbReference>
<name>A0ABW2CDH8_9ACTN</name>
<dbReference type="Pfam" id="PF02653">
    <property type="entry name" value="BPD_transp_2"/>
    <property type="match status" value="1"/>
</dbReference>
<feature type="transmembrane region" description="Helical" evidence="9">
    <location>
        <begin position="137"/>
        <end position="161"/>
    </location>
</feature>
<proteinExistence type="inferred from homology"/>
<comment type="caution">
    <text evidence="10">The sequence shown here is derived from an EMBL/GenBank/DDBJ whole genome shotgun (WGS) entry which is preliminary data.</text>
</comment>
<comment type="subcellular location">
    <subcellularLocation>
        <location evidence="1">Cell membrane</location>
        <topology evidence="1">Multi-pass membrane protein</topology>
    </subcellularLocation>
</comment>
<evidence type="ECO:0000256" key="8">
    <source>
        <dbReference type="ARBA" id="ARBA00037998"/>
    </source>
</evidence>
<dbReference type="PANTHER" id="PTHR11795:SF445">
    <property type="entry name" value="AMINO ACID ABC TRANSPORTER PERMEASE PROTEIN"/>
    <property type="match status" value="1"/>
</dbReference>
<accession>A0ABW2CDH8</accession>
<keyword evidence="3" id="KW-1003">Cell membrane</keyword>
<keyword evidence="4 9" id="KW-0812">Transmembrane</keyword>
<evidence type="ECO:0000256" key="1">
    <source>
        <dbReference type="ARBA" id="ARBA00004651"/>
    </source>
</evidence>